<name>A0A0S4IUP0_BODSA</name>
<feature type="compositionally biased region" description="Basic and acidic residues" evidence="1">
    <location>
        <begin position="55"/>
        <end position="64"/>
    </location>
</feature>
<proteinExistence type="predicted"/>
<keyword evidence="3" id="KW-1185">Reference proteome</keyword>
<feature type="compositionally biased region" description="Basic and acidic residues" evidence="1">
    <location>
        <begin position="275"/>
        <end position="290"/>
    </location>
</feature>
<evidence type="ECO:0000313" key="3">
    <source>
        <dbReference type="Proteomes" id="UP000051952"/>
    </source>
</evidence>
<feature type="compositionally biased region" description="Low complexity" evidence="1">
    <location>
        <begin position="364"/>
        <end position="374"/>
    </location>
</feature>
<reference evidence="3" key="1">
    <citation type="submission" date="2015-09" db="EMBL/GenBank/DDBJ databases">
        <authorList>
            <consortium name="Pathogen Informatics"/>
        </authorList>
    </citation>
    <scope>NUCLEOTIDE SEQUENCE [LARGE SCALE GENOMIC DNA]</scope>
    <source>
        <strain evidence="3">Lake Konstanz</strain>
    </source>
</reference>
<evidence type="ECO:0000256" key="1">
    <source>
        <dbReference type="SAM" id="MobiDB-lite"/>
    </source>
</evidence>
<dbReference type="Proteomes" id="UP000051952">
    <property type="component" value="Unassembled WGS sequence"/>
</dbReference>
<accession>A0A0S4IUP0</accession>
<organism evidence="2 3">
    <name type="scientific">Bodo saltans</name>
    <name type="common">Flagellated protozoan</name>
    <dbReference type="NCBI Taxonomy" id="75058"/>
    <lineage>
        <taxon>Eukaryota</taxon>
        <taxon>Discoba</taxon>
        <taxon>Euglenozoa</taxon>
        <taxon>Kinetoplastea</taxon>
        <taxon>Metakinetoplastina</taxon>
        <taxon>Eubodonida</taxon>
        <taxon>Bodonidae</taxon>
        <taxon>Bodo</taxon>
    </lineage>
</organism>
<dbReference type="EMBL" id="CYKH01000306">
    <property type="protein sequence ID" value="CUF35754.1"/>
    <property type="molecule type" value="Genomic_DNA"/>
</dbReference>
<feature type="region of interest" description="Disordered" evidence="1">
    <location>
        <begin position="275"/>
        <end position="294"/>
    </location>
</feature>
<evidence type="ECO:0000313" key="2">
    <source>
        <dbReference type="EMBL" id="CUF35754.1"/>
    </source>
</evidence>
<dbReference type="AlphaFoldDB" id="A0A0S4IUP0"/>
<feature type="compositionally biased region" description="Polar residues" evidence="1">
    <location>
        <begin position="42"/>
        <end position="54"/>
    </location>
</feature>
<feature type="region of interest" description="Disordered" evidence="1">
    <location>
        <begin position="311"/>
        <end position="331"/>
    </location>
</feature>
<sequence length="432" mass="47046">MFGSVGKKHRVIEAAPAGSPYAYLQAAVLQSDDIGALSMNSAVEEQHSPTSDAATDTHDLSTHVEDERYKADLYKSIYERRTGHAASQHDIATNSELLDRGKKINDEMRQREDYSSTDDAALEAHLLALEQRLVSRGELLRWGAVPEDQHPNHSSMSDYAKTRDVVLADKNRKAAEQFAREEESRLATERVEELLEMERYARDVIVVEILIRQGVQAYESAREARRDAEMMALIMADGERREASRTAQADELANNRAAREANYVQCADPVMRQMRQEAADRREAERLREQADEEAELQALEARLACLATGQNSGQPNSGGAAVTATSSVSNRTGATPYWKKQSVASTAPVNPAAITPAADSAGTPTMPSASTTQSPPPPLPRPSRTTPSDHLVDANEVSALLDVIDMAADDDSSNGNGIGRGLGLLLSGIRL</sequence>
<feature type="region of interest" description="Disordered" evidence="1">
    <location>
        <begin position="354"/>
        <end position="390"/>
    </location>
</feature>
<protein>
    <submittedName>
        <fullName evidence="2">Uncharacterized protein</fullName>
    </submittedName>
</protein>
<feature type="region of interest" description="Disordered" evidence="1">
    <location>
        <begin position="42"/>
        <end position="64"/>
    </location>
</feature>
<dbReference type="VEuPathDB" id="TriTrypDB:BSAL_61755"/>
<gene>
    <name evidence="2" type="ORF">BSAL_61755</name>
</gene>